<dbReference type="AlphaFoldDB" id="A0A0B5D9C0"/>
<dbReference type="HOGENOM" id="CLU_070319_1_0_11"/>
<proteinExistence type="inferred from homology"/>
<dbReference type="GO" id="GO:0019243">
    <property type="term" value="P:methylglyoxal catabolic process to D-lactate via S-lactoyl-glutathione"/>
    <property type="evidence" value="ECO:0007669"/>
    <property type="project" value="TreeGrafter"/>
</dbReference>
<evidence type="ECO:0000259" key="4">
    <source>
        <dbReference type="Pfam" id="PF01965"/>
    </source>
</evidence>
<dbReference type="OrthoDB" id="9792284at2"/>
<dbReference type="Pfam" id="PF01965">
    <property type="entry name" value="DJ-1_PfpI"/>
    <property type="match status" value="1"/>
</dbReference>
<gene>
    <name evidence="5" type="ORF">B842_04675</name>
</gene>
<evidence type="ECO:0000256" key="2">
    <source>
        <dbReference type="ARBA" id="ARBA00023239"/>
    </source>
</evidence>
<dbReference type="InterPro" id="IPR050325">
    <property type="entry name" value="Prot/Nucl_acid_deglycase"/>
</dbReference>
<dbReference type="PANTHER" id="PTHR48094">
    <property type="entry name" value="PROTEIN/NUCLEIC ACID DEGLYCASE DJ-1-RELATED"/>
    <property type="match status" value="1"/>
</dbReference>
<keyword evidence="1" id="KW-0346">Stress response</keyword>
<evidence type="ECO:0000313" key="5">
    <source>
        <dbReference type="EMBL" id="AJE32788.1"/>
    </source>
</evidence>
<dbReference type="STRING" id="1223515.B842_04675"/>
<name>A0A0B5D9C0_9CORY</name>
<evidence type="ECO:0000313" key="6">
    <source>
        <dbReference type="Proteomes" id="UP000031524"/>
    </source>
</evidence>
<dbReference type="RefSeq" id="WP_040085469.1">
    <property type="nucleotide sequence ID" value="NZ_BCSU01000007.1"/>
</dbReference>
<dbReference type="Gene3D" id="3.40.50.880">
    <property type="match status" value="1"/>
</dbReference>
<dbReference type="GO" id="GO:0005737">
    <property type="term" value="C:cytoplasm"/>
    <property type="evidence" value="ECO:0007669"/>
    <property type="project" value="TreeGrafter"/>
</dbReference>
<protein>
    <submittedName>
        <fullName evidence="5">ThiJ/PfpI domain-containing protein</fullName>
    </submittedName>
</protein>
<keyword evidence="6" id="KW-1185">Reference proteome</keyword>
<evidence type="ECO:0000256" key="3">
    <source>
        <dbReference type="ARBA" id="ARBA00038493"/>
    </source>
</evidence>
<comment type="similarity">
    <text evidence="3">Belongs to the peptidase C56 family. HSP31-like subfamily.</text>
</comment>
<dbReference type="PANTHER" id="PTHR48094:SF11">
    <property type="entry name" value="GLUTATHIONE-INDEPENDENT GLYOXALASE HSP31-RELATED"/>
    <property type="match status" value="1"/>
</dbReference>
<dbReference type="InterPro" id="IPR002818">
    <property type="entry name" value="DJ-1/PfpI"/>
</dbReference>
<sequence length="227" mass="24495">MTRILHVVTNVAHFDDPSDTTGLWLSELTHAWEVFAERGFEQTIVSPAGGYVPLDKRSLTFPAKEKTASDWLTDPSKMALLGTTTAAAEVDAADFDAIWFAGGHGAMYDFPDNEDLQRLTREIVEAGGVVAAVCHGYCGLLNTRLSDGSLLIDTRPLTGFSWVEEKLALVDKLVPYNVEEVAKQRGADYRKATLPFASYTVTDGTLITGQNPASAKATAELVADALA</sequence>
<dbReference type="KEGG" id="chm:B842_04675"/>
<accession>A0A0B5D9C0</accession>
<dbReference type="CDD" id="cd03141">
    <property type="entry name" value="GATase1_Hsp31_like"/>
    <property type="match status" value="1"/>
</dbReference>
<reference evidence="5 6" key="1">
    <citation type="submission" date="2013-04" db="EMBL/GenBank/DDBJ databases">
        <title>Complete genome sequence of Corynebacterium humireducens DSM 45392(T), isolated from a wastewater-fed microbial fuel cell.</title>
        <authorList>
            <person name="Ruckert C."/>
            <person name="Albersmeier A."/>
            <person name="Kalinowski J."/>
        </authorList>
    </citation>
    <scope>NUCLEOTIDE SEQUENCE [LARGE SCALE GENOMIC DNA]</scope>
    <source>
        <strain evidence="6">MFC-5</strain>
    </source>
</reference>
<dbReference type="InterPro" id="IPR029062">
    <property type="entry name" value="Class_I_gatase-like"/>
</dbReference>
<evidence type="ECO:0000256" key="1">
    <source>
        <dbReference type="ARBA" id="ARBA00023016"/>
    </source>
</evidence>
<feature type="domain" description="DJ-1/PfpI" evidence="4">
    <location>
        <begin position="26"/>
        <end position="219"/>
    </location>
</feature>
<dbReference type="GO" id="GO:0019172">
    <property type="term" value="F:glyoxalase III activity"/>
    <property type="evidence" value="ECO:0007669"/>
    <property type="project" value="TreeGrafter"/>
</dbReference>
<dbReference type="EMBL" id="CP005286">
    <property type="protein sequence ID" value="AJE32788.1"/>
    <property type="molecule type" value="Genomic_DNA"/>
</dbReference>
<dbReference type="Proteomes" id="UP000031524">
    <property type="component" value="Chromosome"/>
</dbReference>
<dbReference type="SUPFAM" id="SSF52317">
    <property type="entry name" value="Class I glutamine amidotransferase-like"/>
    <property type="match status" value="1"/>
</dbReference>
<organism evidence="5 6">
    <name type="scientific">Corynebacterium humireducens NBRC 106098 = DSM 45392</name>
    <dbReference type="NCBI Taxonomy" id="1223515"/>
    <lineage>
        <taxon>Bacteria</taxon>
        <taxon>Bacillati</taxon>
        <taxon>Actinomycetota</taxon>
        <taxon>Actinomycetes</taxon>
        <taxon>Mycobacteriales</taxon>
        <taxon>Corynebacteriaceae</taxon>
        <taxon>Corynebacterium</taxon>
    </lineage>
</organism>
<keyword evidence="2" id="KW-0456">Lyase</keyword>